<gene>
    <name evidence="2" type="ordered locus">HCH_04795</name>
</gene>
<dbReference type="OrthoDB" id="5874203at2"/>
<accession>Q2SCY5</accession>
<keyword evidence="1" id="KW-0732">Signal</keyword>
<dbReference type="EMBL" id="CP000155">
    <property type="protein sequence ID" value="ABC31489.1"/>
    <property type="molecule type" value="Genomic_DNA"/>
</dbReference>
<feature type="signal peptide" evidence="1">
    <location>
        <begin position="1"/>
        <end position="23"/>
    </location>
</feature>
<evidence type="ECO:0008006" key="4">
    <source>
        <dbReference type="Google" id="ProtNLM"/>
    </source>
</evidence>
<feature type="chain" id="PRO_5004215294" description="Outer membrane protein beta-barrel domain-containing protein" evidence="1">
    <location>
        <begin position="24"/>
        <end position="210"/>
    </location>
</feature>
<sequence>MKSFVVNALAVAALSVSCMSVQAEEIQDSRSLYFALTGGMTFGGDELVQVDDVGGLDDIRAGGLFNMGLGAYWQSASQPVAAQVTLNYQFDYADAKNADATFDRMPIEAVVYYTGVDKWRFGAGVRYIASPEVEIEGGGSKLTAELDPSIGFVVEAGYFISSNVILNVRGVAEKYEVDSVNVNGYRFDSIEGAKKEFSGNHIGFNVVALF</sequence>
<dbReference type="eggNOG" id="ENOG50330H8">
    <property type="taxonomic scope" value="Bacteria"/>
</dbReference>
<dbReference type="AlphaFoldDB" id="Q2SCY5"/>
<dbReference type="KEGG" id="hch:HCH_04795"/>
<dbReference type="HOGENOM" id="CLU_1229200_0_0_6"/>
<organism evidence="2 3">
    <name type="scientific">Hahella chejuensis (strain KCTC 2396)</name>
    <dbReference type="NCBI Taxonomy" id="349521"/>
    <lineage>
        <taxon>Bacteria</taxon>
        <taxon>Pseudomonadati</taxon>
        <taxon>Pseudomonadota</taxon>
        <taxon>Gammaproteobacteria</taxon>
        <taxon>Oceanospirillales</taxon>
        <taxon>Hahellaceae</taxon>
        <taxon>Hahella</taxon>
    </lineage>
</organism>
<dbReference type="PROSITE" id="PS51257">
    <property type="entry name" value="PROKAR_LIPOPROTEIN"/>
    <property type="match status" value="1"/>
</dbReference>
<proteinExistence type="predicted"/>
<name>Q2SCY5_HAHCH</name>
<evidence type="ECO:0000313" key="3">
    <source>
        <dbReference type="Proteomes" id="UP000000238"/>
    </source>
</evidence>
<evidence type="ECO:0000256" key="1">
    <source>
        <dbReference type="SAM" id="SignalP"/>
    </source>
</evidence>
<keyword evidence="3" id="KW-1185">Reference proteome</keyword>
<reference evidence="2 3" key="1">
    <citation type="journal article" date="2005" name="Nucleic Acids Res.">
        <title>Genomic blueprint of Hahella chejuensis, a marine microbe producing an algicidal agent.</title>
        <authorList>
            <person name="Jeong H."/>
            <person name="Yim J.H."/>
            <person name="Lee C."/>
            <person name="Choi S.-H."/>
            <person name="Park Y.K."/>
            <person name="Yoon S.H."/>
            <person name="Hur C.-G."/>
            <person name="Kang H.-Y."/>
            <person name="Kim D."/>
            <person name="Lee H.H."/>
            <person name="Park K.H."/>
            <person name="Park S.-H."/>
            <person name="Park H.-S."/>
            <person name="Lee H.K."/>
            <person name="Oh T.K."/>
            <person name="Kim J.F."/>
        </authorList>
    </citation>
    <scope>NUCLEOTIDE SEQUENCE [LARGE SCALE GENOMIC DNA]</scope>
    <source>
        <strain evidence="2 3">KCTC 2396</strain>
    </source>
</reference>
<dbReference type="Proteomes" id="UP000000238">
    <property type="component" value="Chromosome"/>
</dbReference>
<protein>
    <recommendedName>
        <fullName evidence="4">Outer membrane protein beta-barrel domain-containing protein</fullName>
    </recommendedName>
</protein>
<evidence type="ECO:0000313" key="2">
    <source>
        <dbReference type="EMBL" id="ABC31489.1"/>
    </source>
</evidence>
<dbReference type="RefSeq" id="WP_011398554.1">
    <property type="nucleotide sequence ID" value="NC_007645.1"/>
</dbReference>